<name>A0AAV4MW82_CAEEX</name>
<sequence>MVTLLGSSIDLKQGAAEAIASVADFHKAWKAVRQAAGIPLLVDKDLCFSDSFCSKGAFLQKDQKPYARRLKQLSSVPKERNPIASFGKVGFIDKLYEIIQTSAFHTDSALLWLSVSVPYGSAENENNLKAHPSFKCRAVDDPITTTSRKSAGILIACLSCCMTNPQIRQLLEK</sequence>
<dbReference type="Proteomes" id="UP001054945">
    <property type="component" value="Unassembled WGS sequence"/>
</dbReference>
<comment type="caution">
    <text evidence="1">The sequence shown here is derived from an EMBL/GenBank/DDBJ whole genome shotgun (WGS) entry which is preliminary data.</text>
</comment>
<keyword evidence="2" id="KW-1185">Reference proteome</keyword>
<organism evidence="1 2">
    <name type="scientific">Caerostris extrusa</name>
    <name type="common">Bark spider</name>
    <name type="synonym">Caerostris bankana</name>
    <dbReference type="NCBI Taxonomy" id="172846"/>
    <lineage>
        <taxon>Eukaryota</taxon>
        <taxon>Metazoa</taxon>
        <taxon>Ecdysozoa</taxon>
        <taxon>Arthropoda</taxon>
        <taxon>Chelicerata</taxon>
        <taxon>Arachnida</taxon>
        <taxon>Araneae</taxon>
        <taxon>Araneomorphae</taxon>
        <taxon>Entelegynae</taxon>
        <taxon>Araneoidea</taxon>
        <taxon>Araneidae</taxon>
        <taxon>Caerostris</taxon>
    </lineage>
</organism>
<evidence type="ECO:0000313" key="1">
    <source>
        <dbReference type="EMBL" id="GIX75194.1"/>
    </source>
</evidence>
<proteinExistence type="predicted"/>
<reference evidence="1 2" key="1">
    <citation type="submission" date="2021-06" db="EMBL/GenBank/DDBJ databases">
        <title>Caerostris extrusa draft genome.</title>
        <authorList>
            <person name="Kono N."/>
            <person name="Arakawa K."/>
        </authorList>
    </citation>
    <scope>NUCLEOTIDE SEQUENCE [LARGE SCALE GENOMIC DNA]</scope>
</reference>
<dbReference type="AlphaFoldDB" id="A0AAV4MW82"/>
<evidence type="ECO:0000313" key="2">
    <source>
        <dbReference type="Proteomes" id="UP001054945"/>
    </source>
</evidence>
<dbReference type="EMBL" id="BPLR01020146">
    <property type="protein sequence ID" value="GIX75194.1"/>
    <property type="molecule type" value="Genomic_DNA"/>
</dbReference>
<gene>
    <name evidence="1" type="ORF">CEXT_392411</name>
</gene>
<protein>
    <submittedName>
        <fullName evidence="1">Uncharacterized protein</fullName>
    </submittedName>
</protein>
<accession>A0AAV4MW82</accession>